<dbReference type="InterPro" id="IPR052170">
    <property type="entry name" value="M29_Exopeptidase"/>
</dbReference>
<evidence type="ECO:0000256" key="1">
    <source>
        <dbReference type="ARBA" id="ARBA00001941"/>
    </source>
</evidence>
<keyword evidence="11" id="KW-1185">Reference proteome</keyword>
<comment type="cofactor">
    <cofactor evidence="2">
        <name>Mg(2+)</name>
        <dbReference type="ChEBI" id="CHEBI:18420"/>
    </cofactor>
</comment>
<evidence type="ECO:0000256" key="9">
    <source>
        <dbReference type="ARBA" id="ARBA00023049"/>
    </source>
</evidence>
<comment type="similarity">
    <text evidence="4">Belongs to the peptidase M29 family.</text>
</comment>
<dbReference type="GO" id="GO:0004177">
    <property type="term" value="F:aminopeptidase activity"/>
    <property type="evidence" value="ECO:0007669"/>
    <property type="project" value="UniProtKB-KW"/>
</dbReference>
<evidence type="ECO:0000256" key="2">
    <source>
        <dbReference type="ARBA" id="ARBA00001946"/>
    </source>
</evidence>
<proteinExistence type="inferred from homology"/>
<dbReference type="Gene3D" id="3.40.1830.10">
    <property type="entry name" value="Thermophilic metalloprotease (M29)"/>
    <property type="match status" value="1"/>
</dbReference>
<comment type="cofactor">
    <cofactor evidence="1">
        <name>Co(2+)</name>
        <dbReference type="ChEBI" id="CHEBI:48828"/>
    </cofactor>
</comment>
<name>A0ABY7QV67_9FIRM</name>
<dbReference type="InterPro" id="IPR000787">
    <property type="entry name" value="Peptidase_M29"/>
</dbReference>
<reference evidence="10 11" key="1">
    <citation type="submission" date="2023-01" db="EMBL/GenBank/DDBJ databases">
        <authorList>
            <person name="Lee S.H."/>
            <person name="Jung H.S."/>
            <person name="Yun J.U."/>
        </authorList>
    </citation>
    <scope>NUCLEOTIDE SEQUENCE [LARGE SCALE GENOMIC DNA]</scope>
    <source>
        <strain evidence="10 11">CBA3646</strain>
    </source>
</reference>
<keyword evidence="5 10" id="KW-0031">Aminopeptidase</keyword>
<dbReference type="Pfam" id="PF02073">
    <property type="entry name" value="Peptidase_M29"/>
    <property type="match status" value="1"/>
</dbReference>
<dbReference type="SUPFAM" id="SSF144052">
    <property type="entry name" value="Thermophilic metalloprotease-like"/>
    <property type="match status" value="1"/>
</dbReference>
<keyword evidence="6" id="KW-0645">Protease</keyword>
<dbReference type="Proteomes" id="UP001210339">
    <property type="component" value="Chromosome"/>
</dbReference>
<evidence type="ECO:0000256" key="4">
    <source>
        <dbReference type="ARBA" id="ARBA00008236"/>
    </source>
</evidence>
<evidence type="ECO:0000313" key="11">
    <source>
        <dbReference type="Proteomes" id="UP001210339"/>
    </source>
</evidence>
<accession>A0ABY7QV67</accession>
<comment type="cofactor">
    <cofactor evidence="3">
        <name>Zn(2+)</name>
        <dbReference type="ChEBI" id="CHEBI:29105"/>
    </cofactor>
</comment>
<evidence type="ECO:0000313" key="10">
    <source>
        <dbReference type="EMBL" id="WBW50291.1"/>
    </source>
</evidence>
<dbReference type="InterPro" id="IPR035097">
    <property type="entry name" value="M29_N-terminal"/>
</dbReference>
<evidence type="ECO:0000256" key="5">
    <source>
        <dbReference type="ARBA" id="ARBA00022438"/>
    </source>
</evidence>
<evidence type="ECO:0000256" key="6">
    <source>
        <dbReference type="ARBA" id="ARBA00022670"/>
    </source>
</evidence>
<evidence type="ECO:0000256" key="7">
    <source>
        <dbReference type="ARBA" id="ARBA00022723"/>
    </source>
</evidence>
<organism evidence="10 11">
    <name type="scientific">Peptoniphilus equinus</name>
    <dbReference type="NCBI Taxonomy" id="3016343"/>
    <lineage>
        <taxon>Bacteria</taxon>
        <taxon>Bacillati</taxon>
        <taxon>Bacillota</taxon>
        <taxon>Tissierellia</taxon>
        <taxon>Tissierellales</taxon>
        <taxon>Peptoniphilaceae</taxon>
        <taxon>Peptoniphilus</taxon>
    </lineage>
</organism>
<dbReference type="EMBL" id="CP115667">
    <property type="protein sequence ID" value="WBW50291.1"/>
    <property type="molecule type" value="Genomic_DNA"/>
</dbReference>
<dbReference type="RefSeq" id="WP_271191822.1">
    <property type="nucleotide sequence ID" value="NZ_CP115667.1"/>
</dbReference>
<sequence length="412" mass="45642">MTFEDKLKKYAELIVGFGIKVKEGDYVVISGQVENYDFLRALAALSYDYGAKNVKLTYLDQTFSELKYRRSPLKVLTEMPDYVIDEKMDELDKQAKFIKVIGADPNGFKNVDPQKLGVAIKARSTALREVSKRTMNSETPWVVVGAATEDWAKVVFPDMATDQAKAQLWEAIFETTRVNDEDTLGAWEAHAKKLEAWSAFLNDSAFERLHITTSKGTDLTIGLPKGYIFSGATEVAQNGEAFVANMPTEEVFTLPHKDQVNGRVYATKPLNYNGTLIDDFYLDFKDGEVVNFKAGQGEATLRQLLQTDEGSKRIGEVALVPYDSPISNSKILFFETLFDENAACHLALGKAYPTSLKGGETMDTATLLAHGANDSVVHVDFMIGDETTQITAEKNGEVTPIFIDGNFAEDVL</sequence>
<dbReference type="PANTHER" id="PTHR34448">
    <property type="entry name" value="AMINOPEPTIDASE"/>
    <property type="match status" value="1"/>
</dbReference>
<protein>
    <submittedName>
        <fullName evidence="10">Aminopeptidase</fullName>
    </submittedName>
</protein>
<gene>
    <name evidence="10" type="ORF">O6R05_01760</name>
</gene>
<keyword evidence="8" id="KW-0378">Hydrolase</keyword>
<evidence type="ECO:0000256" key="3">
    <source>
        <dbReference type="ARBA" id="ARBA00001947"/>
    </source>
</evidence>
<evidence type="ECO:0000256" key="8">
    <source>
        <dbReference type="ARBA" id="ARBA00022801"/>
    </source>
</evidence>
<keyword evidence="9" id="KW-0482">Metalloprotease</keyword>
<dbReference type="PRINTS" id="PR00919">
    <property type="entry name" value="THERMOPTASE"/>
</dbReference>
<dbReference type="PANTHER" id="PTHR34448:SF3">
    <property type="entry name" value="AMINOPEPTIDASE AMPS"/>
    <property type="match status" value="1"/>
</dbReference>
<keyword evidence="7" id="KW-0479">Metal-binding</keyword>